<dbReference type="Proteomes" id="UP001432322">
    <property type="component" value="Unassembled WGS sequence"/>
</dbReference>
<keyword evidence="2" id="KW-0472">Membrane</keyword>
<evidence type="ECO:0000256" key="2">
    <source>
        <dbReference type="SAM" id="Phobius"/>
    </source>
</evidence>
<evidence type="ECO:0000256" key="1">
    <source>
        <dbReference type="SAM" id="MobiDB-lite"/>
    </source>
</evidence>
<reference evidence="3" key="1">
    <citation type="submission" date="2023-10" db="EMBL/GenBank/DDBJ databases">
        <title>Genome assembly of Pristionchus species.</title>
        <authorList>
            <person name="Yoshida K."/>
            <person name="Sommer R.J."/>
        </authorList>
    </citation>
    <scope>NUCLEOTIDE SEQUENCE</scope>
    <source>
        <strain evidence="3">RS5133</strain>
    </source>
</reference>
<name>A0AAV5UP88_9BILA</name>
<dbReference type="InterPro" id="IPR029162">
    <property type="entry name" value="InaF-motif"/>
</dbReference>
<organism evidence="3 4">
    <name type="scientific">Pristionchus fissidentatus</name>
    <dbReference type="NCBI Taxonomy" id="1538716"/>
    <lineage>
        <taxon>Eukaryota</taxon>
        <taxon>Metazoa</taxon>
        <taxon>Ecdysozoa</taxon>
        <taxon>Nematoda</taxon>
        <taxon>Chromadorea</taxon>
        <taxon>Rhabditida</taxon>
        <taxon>Rhabditina</taxon>
        <taxon>Diplogasteromorpha</taxon>
        <taxon>Diplogasteroidea</taxon>
        <taxon>Neodiplogasteridae</taxon>
        <taxon>Pristionchus</taxon>
    </lineage>
</organism>
<proteinExistence type="predicted"/>
<evidence type="ECO:0000313" key="4">
    <source>
        <dbReference type="Proteomes" id="UP001432322"/>
    </source>
</evidence>
<gene>
    <name evidence="3" type="ORF">PFISCL1PPCAC_178</name>
</gene>
<keyword evidence="2" id="KW-0812">Transmembrane</keyword>
<dbReference type="PANTHER" id="PTHR34929">
    <property type="entry name" value="ZGC:153157"/>
    <property type="match status" value="1"/>
</dbReference>
<comment type="caution">
    <text evidence="3">The sequence shown here is derived from an EMBL/GenBank/DDBJ whole genome shotgun (WGS) entry which is preliminary data.</text>
</comment>
<protein>
    <submittedName>
        <fullName evidence="3">Uncharacterized protein</fullName>
    </submittedName>
</protein>
<sequence>NSGYSNRSRSRSRQPVYTSDKKKISQENKDRYLRLLTVLGYVVFVSAPAVSLSIYYTCIWDPMYIEKHNESKLLSAPKIKVEIKPKRSLPDLEDNRILPVEEKKCVCESDKPVILGVPAKDLTLDALLKQHASEKDVSVSSESELLSSSVEQKSSESVEVQQPKAIPPAG</sequence>
<feature type="non-terminal residue" evidence="3">
    <location>
        <position position="1"/>
    </location>
</feature>
<feature type="transmembrane region" description="Helical" evidence="2">
    <location>
        <begin position="32"/>
        <end position="56"/>
    </location>
</feature>
<feature type="compositionally biased region" description="Low complexity" evidence="1">
    <location>
        <begin position="138"/>
        <end position="161"/>
    </location>
</feature>
<feature type="region of interest" description="Disordered" evidence="1">
    <location>
        <begin position="133"/>
        <end position="170"/>
    </location>
</feature>
<dbReference type="Pfam" id="PF15018">
    <property type="entry name" value="InaF-motif"/>
    <property type="match status" value="1"/>
</dbReference>
<dbReference type="AlphaFoldDB" id="A0AAV5UP88"/>
<feature type="region of interest" description="Disordered" evidence="1">
    <location>
        <begin position="1"/>
        <end position="23"/>
    </location>
</feature>
<dbReference type="EMBL" id="BTSY01000001">
    <property type="protein sequence ID" value="GMT08881.1"/>
    <property type="molecule type" value="Genomic_DNA"/>
</dbReference>
<accession>A0AAV5UP88</accession>
<evidence type="ECO:0000313" key="3">
    <source>
        <dbReference type="EMBL" id="GMT08881.1"/>
    </source>
</evidence>
<keyword evidence="2" id="KW-1133">Transmembrane helix</keyword>
<dbReference type="PANTHER" id="PTHR34929:SF1">
    <property type="entry name" value="INAF MOTIF CONTAINING 2"/>
    <property type="match status" value="1"/>
</dbReference>
<keyword evidence="4" id="KW-1185">Reference proteome</keyword>